<evidence type="ECO:0000313" key="3">
    <source>
        <dbReference type="Proteomes" id="UP000250321"/>
    </source>
</evidence>
<accession>A0A314Y023</accession>
<reference evidence="2 3" key="1">
    <citation type="submission" date="2018-02" db="EMBL/GenBank/DDBJ databases">
        <title>Draft genome of wild Prunus yedoensis var. nudiflora.</title>
        <authorList>
            <person name="Baek S."/>
            <person name="Kim J.-H."/>
            <person name="Choi K."/>
            <person name="Kim G.-B."/>
            <person name="Cho A."/>
            <person name="Jang H."/>
            <person name="Shin C.-H."/>
            <person name="Yu H.-J."/>
            <person name="Mun J.-H."/>
        </authorList>
    </citation>
    <scope>NUCLEOTIDE SEQUENCE [LARGE SCALE GENOMIC DNA]</scope>
    <source>
        <strain evidence="3">cv. Jeju island</strain>
        <tissue evidence="2">Leaf</tissue>
    </source>
</reference>
<gene>
    <name evidence="2" type="ORF">Pyn_06594</name>
</gene>
<keyword evidence="1" id="KW-1133">Transmembrane helix</keyword>
<evidence type="ECO:0000313" key="2">
    <source>
        <dbReference type="EMBL" id="PQQ01115.1"/>
    </source>
</evidence>
<feature type="transmembrane region" description="Helical" evidence="1">
    <location>
        <begin position="12"/>
        <end position="30"/>
    </location>
</feature>
<name>A0A314Y023_PRUYE</name>
<protein>
    <submittedName>
        <fullName evidence="2">Uncharacterized protein</fullName>
    </submittedName>
</protein>
<proteinExistence type="predicted"/>
<organism evidence="2 3">
    <name type="scientific">Prunus yedoensis var. nudiflora</name>
    <dbReference type="NCBI Taxonomy" id="2094558"/>
    <lineage>
        <taxon>Eukaryota</taxon>
        <taxon>Viridiplantae</taxon>
        <taxon>Streptophyta</taxon>
        <taxon>Embryophyta</taxon>
        <taxon>Tracheophyta</taxon>
        <taxon>Spermatophyta</taxon>
        <taxon>Magnoliopsida</taxon>
        <taxon>eudicotyledons</taxon>
        <taxon>Gunneridae</taxon>
        <taxon>Pentapetalae</taxon>
        <taxon>rosids</taxon>
        <taxon>fabids</taxon>
        <taxon>Rosales</taxon>
        <taxon>Rosaceae</taxon>
        <taxon>Amygdaloideae</taxon>
        <taxon>Amygdaleae</taxon>
        <taxon>Prunus</taxon>
    </lineage>
</organism>
<dbReference type="Proteomes" id="UP000250321">
    <property type="component" value="Unassembled WGS sequence"/>
</dbReference>
<keyword evidence="1" id="KW-0812">Transmembrane</keyword>
<comment type="caution">
    <text evidence="2">The sequence shown here is derived from an EMBL/GenBank/DDBJ whole genome shotgun (WGS) entry which is preliminary data.</text>
</comment>
<dbReference type="AlphaFoldDB" id="A0A314Y023"/>
<keyword evidence="1" id="KW-0472">Membrane</keyword>
<evidence type="ECO:0000256" key="1">
    <source>
        <dbReference type="SAM" id="Phobius"/>
    </source>
</evidence>
<sequence length="101" mass="10503">MSSLADPPLVLVSLAAVVSLLAATVVPMLVTPITSHRSRGIVIRLLVSFLSPSSKIFSTSIPSKDVVLGRPTDGLDVNSLDCSACATSPLTRESTVVTKAR</sequence>
<keyword evidence="3" id="KW-1185">Reference proteome</keyword>
<dbReference type="EMBL" id="PJQY01001598">
    <property type="protein sequence ID" value="PQQ01115.1"/>
    <property type="molecule type" value="Genomic_DNA"/>
</dbReference>